<evidence type="ECO:0000313" key="2">
    <source>
        <dbReference type="EMBL" id="RKE79113.1"/>
    </source>
</evidence>
<dbReference type="Proteomes" id="UP000285906">
    <property type="component" value="Unassembled WGS sequence"/>
</dbReference>
<feature type="transmembrane region" description="Helical" evidence="1">
    <location>
        <begin position="12"/>
        <end position="33"/>
    </location>
</feature>
<comment type="caution">
    <text evidence="2">The sequence shown here is derived from an EMBL/GenBank/DDBJ whole genome shotgun (WGS) entry which is preliminary data.</text>
</comment>
<keyword evidence="1" id="KW-0812">Transmembrane</keyword>
<dbReference type="AlphaFoldDB" id="A0A420CLE1"/>
<accession>A0A420CLE1</accession>
<evidence type="ECO:0000256" key="1">
    <source>
        <dbReference type="SAM" id="Phobius"/>
    </source>
</evidence>
<evidence type="ECO:0000313" key="3">
    <source>
        <dbReference type="Proteomes" id="UP000285906"/>
    </source>
</evidence>
<dbReference type="OrthoDB" id="1257632at2"/>
<proteinExistence type="predicted"/>
<keyword evidence="1" id="KW-1133">Transmembrane helix</keyword>
<keyword evidence="1" id="KW-0472">Membrane</keyword>
<dbReference type="EMBL" id="RAQH01000012">
    <property type="protein sequence ID" value="RKE79113.1"/>
    <property type="molecule type" value="Genomic_DNA"/>
</dbReference>
<feature type="transmembrane region" description="Helical" evidence="1">
    <location>
        <begin position="39"/>
        <end position="56"/>
    </location>
</feature>
<gene>
    <name evidence="2" type="ORF">BXY58_3375</name>
</gene>
<sequence length="145" mass="16732">MKISNKKNIERLGLFLMLMLILDIALIGLQWLIVRQPDRFIIVLLILFIALTIYLSKLQYTEFESSGLVITIKKKNLFSGNSFVFPLVELPVQLIKNCELKSQVLYIRCETCDAKEKTRNIKINIIGFNKQQQNCIVKNLPVCSN</sequence>
<organism evidence="2 3">
    <name type="scientific">Epilithonimonas arachidiradicis</name>
    <dbReference type="NCBI Taxonomy" id="1617282"/>
    <lineage>
        <taxon>Bacteria</taxon>
        <taxon>Pseudomonadati</taxon>
        <taxon>Bacteroidota</taxon>
        <taxon>Flavobacteriia</taxon>
        <taxon>Flavobacteriales</taxon>
        <taxon>Weeksellaceae</taxon>
        <taxon>Chryseobacterium group</taxon>
        <taxon>Epilithonimonas</taxon>
    </lineage>
</organism>
<reference evidence="2 3" key="1">
    <citation type="submission" date="2018-09" db="EMBL/GenBank/DDBJ databases">
        <title>Genomic Encyclopedia of Archaeal and Bacterial Type Strains, Phase II (KMG-II): from individual species to whole genera.</title>
        <authorList>
            <person name="Goeker M."/>
        </authorList>
    </citation>
    <scope>NUCLEOTIDE SEQUENCE [LARGE SCALE GENOMIC DNA]</scope>
    <source>
        <strain evidence="2 3">DSM 27620</strain>
    </source>
</reference>
<protein>
    <submittedName>
        <fullName evidence="2">Uncharacterized protein</fullName>
    </submittedName>
</protein>
<dbReference type="RefSeq" id="WP_120214902.1">
    <property type="nucleotide sequence ID" value="NZ_BMCW01000004.1"/>
</dbReference>
<name>A0A420CLE1_9FLAO</name>